<dbReference type="Gene3D" id="3.10.100.10">
    <property type="entry name" value="Mannose-Binding Protein A, subunit A"/>
    <property type="match status" value="3"/>
</dbReference>
<sequence length="381" mass="43640">MDNWLLFTLLLSGLDRVSSRVPRQYHFVNQNVTWGQAQAYCRDNFTDLATVENMADMQNMMTAVKDGYNEVAWIGLNKTGSGIWRWSLQDGKGQSLDETNFTAWGDDEPNKKGEKEDCAVTMGGKWKDVTCNTTYHFMCYNERNKQYTPIAESKMNWIESQKYCRENYTDLPSVRDKDENKSITNAEKRLVTMTAGNEGVWIGLFKDYWKWSDQTTSLFRFWRLGVPDNSAGNEDCAVTWLNEEGKWGDRKCDEKHPFFCQDNKRVLVRENKTWLEAFEYCEGHGMSLVSVCSEKVFGWVRKLAKGASGTTHVWLGLYYICPLDLWLWISGVTVCCDNWAPGNGTGTHECGMAGALQAEDGKWVSRPLNERLNFICTSEGV</sequence>
<keyword evidence="4" id="KW-1185">Reference proteome</keyword>
<evidence type="ECO:0000313" key="3">
    <source>
        <dbReference type="EMBL" id="KAL2102730.1"/>
    </source>
</evidence>
<dbReference type="PANTHER" id="PTHR45784:SF3">
    <property type="entry name" value="C-TYPE LECTIN DOMAIN FAMILY 4 MEMBER K-LIKE-RELATED"/>
    <property type="match status" value="1"/>
</dbReference>
<dbReference type="InterPro" id="IPR016186">
    <property type="entry name" value="C-type_lectin-like/link_sf"/>
</dbReference>
<feature type="domain" description="C-type lectin" evidence="2">
    <location>
        <begin position="25"/>
        <end position="140"/>
    </location>
</feature>
<dbReference type="Pfam" id="PF00059">
    <property type="entry name" value="Lectin_C"/>
    <property type="match status" value="3"/>
</dbReference>
<name>A0ABD1KU86_9TELE</name>
<reference evidence="3 4" key="1">
    <citation type="submission" date="2024-09" db="EMBL/GenBank/DDBJ databases">
        <title>A chromosome-level genome assembly of Gray's grenadier anchovy, Coilia grayii.</title>
        <authorList>
            <person name="Fu Z."/>
        </authorList>
    </citation>
    <scope>NUCLEOTIDE SEQUENCE [LARGE SCALE GENOMIC DNA]</scope>
    <source>
        <strain evidence="3">G4</strain>
        <tissue evidence="3">Muscle</tissue>
    </source>
</reference>
<dbReference type="InterPro" id="IPR001304">
    <property type="entry name" value="C-type_lectin-like"/>
</dbReference>
<keyword evidence="1" id="KW-0732">Signal</keyword>
<accession>A0ABD1KU86</accession>
<dbReference type="InterPro" id="IPR016187">
    <property type="entry name" value="CTDL_fold"/>
</dbReference>
<evidence type="ECO:0000313" key="4">
    <source>
        <dbReference type="Proteomes" id="UP001591681"/>
    </source>
</evidence>
<feature type="domain" description="C-type lectin" evidence="2">
    <location>
        <begin position="267"/>
        <end position="377"/>
    </location>
</feature>
<protein>
    <recommendedName>
        <fullName evidence="2">C-type lectin domain-containing protein</fullName>
    </recommendedName>
</protein>
<feature type="domain" description="C-type lectin" evidence="2">
    <location>
        <begin position="135"/>
        <end position="261"/>
    </location>
</feature>
<dbReference type="PROSITE" id="PS50041">
    <property type="entry name" value="C_TYPE_LECTIN_2"/>
    <property type="match status" value="3"/>
</dbReference>
<organism evidence="3 4">
    <name type="scientific">Coilia grayii</name>
    <name type="common">Gray's grenadier anchovy</name>
    <dbReference type="NCBI Taxonomy" id="363190"/>
    <lineage>
        <taxon>Eukaryota</taxon>
        <taxon>Metazoa</taxon>
        <taxon>Chordata</taxon>
        <taxon>Craniata</taxon>
        <taxon>Vertebrata</taxon>
        <taxon>Euteleostomi</taxon>
        <taxon>Actinopterygii</taxon>
        <taxon>Neopterygii</taxon>
        <taxon>Teleostei</taxon>
        <taxon>Clupei</taxon>
        <taxon>Clupeiformes</taxon>
        <taxon>Clupeoidei</taxon>
        <taxon>Engraulidae</taxon>
        <taxon>Coilinae</taxon>
        <taxon>Coilia</taxon>
    </lineage>
</organism>
<dbReference type="CDD" id="cd00037">
    <property type="entry name" value="CLECT"/>
    <property type="match status" value="1"/>
</dbReference>
<feature type="chain" id="PRO_5044836755" description="C-type lectin domain-containing protein" evidence="1">
    <location>
        <begin position="20"/>
        <end position="381"/>
    </location>
</feature>
<feature type="signal peptide" evidence="1">
    <location>
        <begin position="1"/>
        <end position="19"/>
    </location>
</feature>
<dbReference type="EMBL" id="JBHFQA010000002">
    <property type="protein sequence ID" value="KAL2102730.1"/>
    <property type="molecule type" value="Genomic_DNA"/>
</dbReference>
<dbReference type="SUPFAM" id="SSF56436">
    <property type="entry name" value="C-type lectin-like"/>
    <property type="match status" value="3"/>
</dbReference>
<proteinExistence type="predicted"/>
<dbReference type="AlphaFoldDB" id="A0ABD1KU86"/>
<gene>
    <name evidence="3" type="ORF">ACEWY4_001898</name>
</gene>
<dbReference type="SMART" id="SM00034">
    <property type="entry name" value="CLECT"/>
    <property type="match status" value="3"/>
</dbReference>
<evidence type="ECO:0000259" key="2">
    <source>
        <dbReference type="PROSITE" id="PS50041"/>
    </source>
</evidence>
<evidence type="ECO:0000256" key="1">
    <source>
        <dbReference type="SAM" id="SignalP"/>
    </source>
</evidence>
<dbReference type="PANTHER" id="PTHR45784">
    <property type="entry name" value="C-TYPE LECTIN DOMAIN FAMILY 20 MEMBER A-RELATED"/>
    <property type="match status" value="1"/>
</dbReference>
<dbReference type="Proteomes" id="UP001591681">
    <property type="component" value="Unassembled WGS sequence"/>
</dbReference>
<comment type="caution">
    <text evidence="3">The sequence shown here is derived from an EMBL/GenBank/DDBJ whole genome shotgun (WGS) entry which is preliminary data.</text>
</comment>